<evidence type="ECO:0000313" key="1">
    <source>
        <dbReference type="EMBL" id="XCH23107.1"/>
    </source>
</evidence>
<gene>
    <name evidence="1" type="ORF">ABV298_22645</name>
</gene>
<reference evidence="1" key="1">
    <citation type="submission" date="2024-06" db="EMBL/GenBank/DDBJ databases">
        <title>Sequencing and assembly of the genome of Dyadobacter sp. strain 676, a symbiont of Cyamopsis tetragonoloba.</title>
        <authorList>
            <person name="Guro P."/>
            <person name="Sazanova A."/>
            <person name="Kuznetsova I."/>
            <person name="Belimov A."/>
            <person name="Safronova V."/>
        </authorList>
    </citation>
    <scope>NUCLEOTIDE SEQUENCE</scope>
    <source>
        <strain evidence="1">676</strain>
    </source>
</reference>
<sequence>MYPTGRGDQGGEDIYYSEYKNGKWSQPVNAGPRINSAYKEYRPILPDLSNFSYHLMLFSSNRPGGKGGYDLYMTGLKERW</sequence>
<dbReference type="RefSeq" id="WP_353718433.1">
    <property type="nucleotide sequence ID" value="NZ_CP159289.1"/>
</dbReference>
<protein>
    <submittedName>
        <fullName evidence="1">Uncharacterized protein</fullName>
    </submittedName>
</protein>
<dbReference type="EMBL" id="CP159289">
    <property type="protein sequence ID" value="XCH23107.1"/>
    <property type="molecule type" value="Genomic_DNA"/>
</dbReference>
<dbReference type="AlphaFoldDB" id="A0AAU8FF27"/>
<proteinExistence type="predicted"/>
<accession>A0AAU8FF27</accession>
<organism evidence="1">
    <name type="scientific">Dyadobacter sp. 676</name>
    <dbReference type="NCBI Taxonomy" id="3088362"/>
    <lineage>
        <taxon>Bacteria</taxon>
        <taxon>Pseudomonadati</taxon>
        <taxon>Bacteroidota</taxon>
        <taxon>Cytophagia</taxon>
        <taxon>Cytophagales</taxon>
        <taxon>Spirosomataceae</taxon>
        <taxon>Dyadobacter</taxon>
    </lineage>
</organism>
<name>A0AAU8FF27_9BACT</name>